<accession>A0A1G1TLK6</accession>
<reference evidence="3 4" key="1">
    <citation type="submission" date="2016-08" db="EMBL/GenBank/DDBJ databases">
        <title>Hymenobacter coccineus sp. nov., Hymenobacter lapidarius sp. nov. and Hymenobacter glacialis sp. nov., isolated from Antarctic soil.</title>
        <authorList>
            <person name="Sedlacek I."/>
            <person name="Kralova S."/>
            <person name="Kyrova K."/>
            <person name="Maslanova I."/>
            <person name="Stankova E."/>
            <person name="Vrbovska V."/>
            <person name="Nemec M."/>
            <person name="Bartak M."/>
            <person name="Svec P."/>
            <person name="Busse H.-J."/>
            <person name="Pantucek R."/>
        </authorList>
    </citation>
    <scope>NUCLEOTIDE SEQUENCE [LARGE SCALE GENOMIC DNA]</scope>
    <source>
        <strain evidence="3 4">CCM 8649</strain>
    </source>
</reference>
<feature type="domain" description="AB hydrolase-1" evidence="2">
    <location>
        <begin position="153"/>
        <end position="291"/>
    </location>
</feature>
<evidence type="ECO:0000256" key="1">
    <source>
        <dbReference type="SAM" id="SignalP"/>
    </source>
</evidence>
<feature type="chain" id="PRO_5009579755" description="AB hydrolase-1 domain-containing protein" evidence="1">
    <location>
        <begin position="32"/>
        <end position="342"/>
    </location>
</feature>
<protein>
    <recommendedName>
        <fullName evidence="2">AB hydrolase-1 domain-containing protein</fullName>
    </recommendedName>
</protein>
<keyword evidence="4" id="KW-1185">Reference proteome</keyword>
<dbReference type="Pfam" id="PF12697">
    <property type="entry name" value="Abhydrolase_6"/>
    <property type="match status" value="1"/>
</dbReference>
<feature type="signal peptide" evidence="1">
    <location>
        <begin position="1"/>
        <end position="31"/>
    </location>
</feature>
<comment type="caution">
    <text evidence="3">The sequence shown here is derived from an EMBL/GenBank/DDBJ whole genome shotgun (WGS) entry which is preliminary data.</text>
</comment>
<dbReference type="EMBL" id="MDZA01000034">
    <property type="protein sequence ID" value="OGX91766.1"/>
    <property type="molecule type" value="Genomic_DNA"/>
</dbReference>
<dbReference type="InterPro" id="IPR000073">
    <property type="entry name" value="AB_hydrolase_1"/>
</dbReference>
<evidence type="ECO:0000313" key="3">
    <source>
        <dbReference type="EMBL" id="OGX91766.1"/>
    </source>
</evidence>
<sequence>MLAASKGRKMQRVTGCLVALMSWLGPRVAVAQPAALPAPETFGYRHLVVMFGRDSVDVLVLSQSGEAAVRKPLLLWAQGSLPTPLILYDQRGPYPVFPFHPKEVLRTCHLAIIGKPGIPLVADVEGKNPNQMFGATQPSAYYCQRNYLTYYVQRDVAVLRYLKKQPWVDAGRVVVGGHSEGSTIAAHLAAVPGLVSRAVYLSGNPLGRLMSMLAEARQAGDTASATGTFRRWQEAVADPAAADCVGDDNRNTYSFSTPLLPVLLRAQVPIFVGYGTQDRGVSGDDYLRLEAIRRHKTNFTFRAYAGREHNFFGVKDGQVNYDDFYWDAVGAEFLRWAGLLPE</sequence>
<dbReference type="SUPFAM" id="SSF53474">
    <property type="entry name" value="alpha/beta-Hydrolases"/>
    <property type="match status" value="1"/>
</dbReference>
<dbReference type="AlphaFoldDB" id="A0A1G1TLK6"/>
<organism evidence="3 4">
    <name type="scientific">Hymenobacter coccineus</name>
    <dbReference type="NCBI Taxonomy" id="1908235"/>
    <lineage>
        <taxon>Bacteria</taxon>
        <taxon>Pseudomonadati</taxon>
        <taxon>Bacteroidota</taxon>
        <taxon>Cytophagia</taxon>
        <taxon>Cytophagales</taxon>
        <taxon>Hymenobacteraceae</taxon>
        <taxon>Hymenobacter</taxon>
    </lineage>
</organism>
<gene>
    <name evidence="3" type="ORF">BEN49_18475</name>
</gene>
<dbReference type="Proteomes" id="UP000177506">
    <property type="component" value="Unassembled WGS sequence"/>
</dbReference>
<dbReference type="InterPro" id="IPR029058">
    <property type="entry name" value="AB_hydrolase_fold"/>
</dbReference>
<dbReference type="Gene3D" id="3.40.50.1820">
    <property type="entry name" value="alpha/beta hydrolase"/>
    <property type="match status" value="1"/>
</dbReference>
<name>A0A1G1TLK6_9BACT</name>
<evidence type="ECO:0000313" key="4">
    <source>
        <dbReference type="Proteomes" id="UP000177506"/>
    </source>
</evidence>
<proteinExistence type="predicted"/>
<evidence type="ECO:0000259" key="2">
    <source>
        <dbReference type="Pfam" id="PF12697"/>
    </source>
</evidence>
<keyword evidence="1" id="KW-0732">Signal</keyword>